<dbReference type="Proteomes" id="UP001066276">
    <property type="component" value="Chromosome 4_1"/>
</dbReference>
<keyword evidence="3" id="KW-1185">Reference proteome</keyword>
<feature type="region of interest" description="Disordered" evidence="1">
    <location>
        <begin position="1"/>
        <end position="77"/>
    </location>
</feature>
<feature type="compositionally biased region" description="Polar residues" evidence="1">
    <location>
        <begin position="146"/>
        <end position="155"/>
    </location>
</feature>
<evidence type="ECO:0000313" key="2">
    <source>
        <dbReference type="EMBL" id="KAJ1174160.1"/>
    </source>
</evidence>
<protein>
    <submittedName>
        <fullName evidence="2">Uncharacterized protein</fullName>
    </submittedName>
</protein>
<sequence>MKNGGARSSLPVRRGQERAPVSTDPPLEEDQRWEPPDVWQLVGGWGPSPTPESGARESQVRLAPGGGLEEPPRGSGKCKTGATLGLGAGRSMAVNHRAVQERLNMIGTTFAQRRMAQSLMGRAKGVKDKGGHTCKKGKIHQGHVIQATSRQKGGG</sequence>
<evidence type="ECO:0000256" key="1">
    <source>
        <dbReference type="SAM" id="MobiDB-lite"/>
    </source>
</evidence>
<proteinExistence type="predicted"/>
<dbReference type="EMBL" id="JANPWB010000007">
    <property type="protein sequence ID" value="KAJ1174160.1"/>
    <property type="molecule type" value="Genomic_DNA"/>
</dbReference>
<gene>
    <name evidence="2" type="ORF">NDU88_005983</name>
</gene>
<feature type="region of interest" description="Disordered" evidence="1">
    <location>
        <begin position="125"/>
        <end position="155"/>
    </location>
</feature>
<organism evidence="2 3">
    <name type="scientific">Pleurodeles waltl</name>
    <name type="common">Iberian ribbed newt</name>
    <dbReference type="NCBI Taxonomy" id="8319"/>
    <lineage>
        <taxon>Eukaryota</taxon>
        <taxon>Metazoa</taxon>
        <taxon>Chordata</taxon>
        <taxon>Craniata</taxon>
        <taxon>Vertebrata</taxon>
        <taxon>Euteleostomi</taxon>
        <taxon>Amphibia</taxon>
        <taxon>Batrachia</taxon>
        <taxon>Caudata</taxon>
        <taxon>Salamandroidea</taxon>
        <taxon>Salamandridae</taxon>
        <taxon>Pleurodelinae</taxon>
        <taxon>Pleurodeles</taxon>
    </lineage>
</organism>
<name>A0AAV7TC77_PLEWA</name>
<evidence type="ECO:0000313" key="3">
    <source>
        <dbReference type="Proteomes" id="UP001066276"/>
    </source>
</evidence>
<accession>A0AAV7TC77</accession>
<dbReference type="AlphaFoldDB" id="A0AAV7TC77"/>
<feature type="compositionally biased region" description="Basic residues" evidence="1">
    <location>
        <begin position="132"/>
        <end position="141"/>
    </location>
</feature>
<reference evidence="2" key="1">
    <citation type="journal article" date="2022" name="bioRxiv">
        <title>Sequencing and chromosome-scale assembly of the giantPleurodeles waltlgenome.</title>
        <authorList>
            <person name="Brown T."/>
            <person name="Elewa A."/>
            <person name="Iarovenko S."/>
            <person name="Subramanian E."/>
            <person name="Araus A.J."/>
            <person name="Petzold A."/>
            <person name="Susuki M."/>
            <person name="Suzuki K.-i.T."/>
            <person name="Hayashi T."/>
            <person name="Toyoda A."/>
            <person name="Oliveira C."/>
            <person name="Osipova E."/>
            <person name="Leigh N.D."/>
            <person name="Simon A."/>
            <person name="Yun M.H."/>
        </authorList>
    </citation>
    <scope>NUCLEOTIDE SEQUENCE</scope>
    <source>
        <strain evidence="2">20211129_DDA</strain>
        <tissue evidence="2">Liver</tissue>
    </source>
</reference>
<comment type="caution">
    <text evidence="2">The sequence shown here is derived from an EMBL/GenBank/DDBJ whole genome shotgun (WGS) entry which is preliminary data.</text>
</comment>